<dbReference type="EMBL" id="PGTO01000062">
    <property type="protein sequence ID" value="RAU19965.1"/>
    <property type="molecule type" value="Genomic_DNA"/>
</dbReference>
<evidence type="ECO:0000313" key="2">
    <source>
        <dbReference type="Proteomes" id="UP000251075"/>
    </source>
</evidence>
<name>A0A364NSS7_9PROT</name>
<proteinExistence type="predicted"/>
<dbReference type="AlphaFoldDB" id="A0A364NSS7"/>
<gene>
    <name evidence="1" type="ORF">CU669_20940</name>
</gene>
<reference evidence="1 2" key="1">
    <citation type="submission" date="2017-11" db="EMBL/GenBank/DDBJ databases">
        <title>Draft genome sequence of magnetotactic bacterium Magnetospirillum kuznetsovii LBB-42.</title>
        <authorList>
            <person name="Grouzdev D.S."/>
            <person name="Rysina M.S."/>
            <person name="Baslerov R.V."/>
            <person name="Koziaeva V."/>
        </authorList>
    </citation>
    <scope>NUCLEOTIDE SEQUENCE [LARGE SCALE GENOMIC DNA]</scope>
    <source>
        <strain evidence="1 2">LBB-42</strain>
    </source>
</reference>
<organism evidence="1 2">
    <name type="scientific">Paramagnetospirillum kuznetsovii</name>
    <dbReference type="NCBI Taxonomy" id="2053833"/>
    <lineage>
        <taxon>Bacteria</taxon>
        <taxon>Pseudomonadati</taxon>
        <taxon>Pseudomonadota</taxon>
        <taxon>Alphaproteobacteria</taxon>
        <taxon>Rhodospirillales</taxon>
        <taxon>Magnetospirillaceae</taxon>
        <taxon>Paramagnetospirillum</taxon>
    </lineage>
</organism>
<feature type="non-terminal residue" evidence="1">
    <location>
        <position position="1"/>
    </location>
</feature>
<dbReference type="Proteomes" id="UP000251075">
    <property type="component" value="Unassembled WGS sequence"/>
</dbReference>
<protein>
    <submittedName>
        <fullName evidence="1">Uncharacterized protein</fullName>
    </submittedName>
</protein>
<sequence length="92" mass="9686">AALHLVRPCQGRTLLQTGGGFPRQVKGKGFEIELEGDIAAMVELGLESKKPAPGGAGLLGVYRSSVKVVAGAGNQRYLHFDWAPLNATLLSE</sequence>
<accession>A0A364NSS7</accession>
<evidence type="ECO:0000313" key="1">
    <source>
        <dbReference type="EMBL" id="RAU19965.1"/>
    </source>
</evidence>
<keyword evidence="2" id="KW-1185">Reference proteome</keyword>
<comment type="caution">
    <text evidence="1">The sequence shown here is derived from an EMBL/GenBank/DDBJ whole genome shotgun (WGS) entry which is preliminary data.</text>
</comment>